<proteinExistence type="predicted"/>
<dbReference type="InterPro" id="IPR036938">
    <property type="entry name" value="PAP2/HPO_sf"/>
</dbReference>
<accession>A0A926JRK8</accession>
<dbReference type="InterPro" id="IPR000326">
    <property type="entry name" value="PAP2/HPO"/>
</dbReference>
<organism evidence="3 4">
    <name type="scientific">Sinomicrobium weinanense</name>
    <dbReference type="NCBI Taxonomy" id="2842200"/>
    <lineage>
        <taxon>Bacteria</taxon>
        <taxon>Pseudomonadati</taxon>
        <taxon>Bacteroidota</taxon>
        <taxon>Flavobacteriia</taxon>
        <taxon>Flavobacteriales</taxon>
        <taxon>Flavobacteriaceae</taxon>
        <taxon>Sinomicrobium</taxon>
    </lineage>
</organism>
<feature type="domain" description="Phosphatidic acid phosphatase type 2/haloperoxidase" evidence="2">
    <location>
        <begin position="59"/>
        <end position="174"/>
    </location>
</feature>
<feature type="transmembrane region" description="Helical" evidence="1">
    <location>
        <begin position="58"/>
        <end position="78"/>
    </location>
</feature>
<dbReference type="PANTHER" id="PTHR14969">
    <property type="entry name" value="SPHINGOSINE-1-PHOSPHATE PHOSPHOHYDROLASE"/>
    <property type="match status" value="1"/>
</dbReference>
<feature type="transmembrane region" description="Helical" evidence="1">
    <location>
        <begin position="133"/>
        <end position="153"/>
    </location>
</feature>
<protein>
    <submittedName>
        <fullName evidence="3">Phosphatase PAP2 family protein</fullName>
    </submittedName>
</protein>
<keyword evidence="4" id="KW-1185">Reference proteome</keyword>
<dbReference type="SMART" id="SM00014">
    <property type="entry name" value="acidPPc"/>
    <property type="match status" value="1"/>
</dbReference>
<keyword evidence="1" id="KW-0472">Membrane</keyword>
<reference evidence="3 4" key="1">
    <citation type="submission" date="2020-09" db="EMBL/GenBank/DDBJ databases">
        <title>Sinomicrobium weinanense sp. nov., a halophilic bacteria isolated from saline-alkali soil.</title>
        <authorList>
            <person name="Wu P."/>
            <person name="Ren H."/>
            <person name="Mei Y."/>
            <person name="Liang Y."/>
            <person name="Chen Z."/>
        </authorList>
    </citation>
    <scope>NUCLEOTIDE SEQUENCE [LARGE SCALE GENOMIC DNA]</scope>
    <source>
        <strain evidence="3 4">FJxs</strain>
    </source>
</reference>
<feature type="transmembrane region" description="Helical" evidence="1">
    <location>
        <begin position="27"/>
        <end position="49"/>
    </location>
</feature>
<dbReference type="SUPFAM" id="SSF48317">
    <property type="entry name" value="Acid phosphatase/Vanadium-dependent haloperoxidase"/>
    <property type="match status" value="1"/>
</dbReference>
<dbReference type="Proteomes" id="UP000653730">
    <property type="component" value="Unassembled WGS sequence"/>
</dbReference>
<keyword evidence="1" id="KW-0812">Transmembrane</keyword>
<evidence type="ECO:0000256" key="1">
    <source>
        <dbReference type="SAM" id="Phobius"/>
    </source>
</evidence>
<sequence>MTALWPDFDNGLLKFINHLGTFQWDIFWGYTTNIVAWIPLYLFFIYLVVKNFSRQKTLAIITTLLFTLVFTLLFTEMIKELVQRSRPLNDPGLQEELRVVIRAYGYSFFSGHASNSMAVTTLFVLFLRKKQKWVYILYLWPLFFGASRLYFAVHYPTDVFVGWLAGFLIALVFYRYLGHTLLDYAAYREAVPDRK</sequence>
<dbReference type="AlphaFoldDB" id="A0A926JRK8"/>
<evidence type="ECO:0000259" key="2">
    <source>
        <dbReference type="SMART" id="SM00014"/>
    </source>
</evidence>
<evidence type="ECO:0000313" key="4">
    <source>
        <dbReference type="Proteomes" id="UP000653730"/>
    </source>
</evidence>
<comment type="caution">
    <text evidence="3">The sequence shown here is derived from an EMBL/GenBank/DDBJ whole genome shotgun (WGS) entry which is preliminary data.</text>
</comment>
<name>A0A926JRK8_9FLAO</name>
<dbReference type="RefSeq" id="WP_187965101.1">
    <property type="nucleotide sequence ID" value="NZ_JACVDC010000018.1"/>
</dbReference>
<evidence type="ECO:0000313" key="3">
    <source>
        <dbReference type="EMBL" id="MBC9795951.1"/>
    </source>
</evidence>
<feature type="transmembrane region" description="Helical" evidence="1">
    <location>
        <begin position="103"/>
        <end position="126"/>
    </location>
</feature>
<feature type="transmembrane region" description="Helical" evidence="1">
    <location>
        <begin position="159"/>
        <end position="177"/>
    </location>
</feature>
<keyword evidence="1" id="KW-1133">Transmembrane helix</keyword>
<gene>
    <name evidence="3" type="ORF">IBL28_08240</name>
</gene>
<dbReference type="Gene3D" id="1.20.144.10">
    <property type="entry name" value="Phosphatidic acid phosphatase type 2/haloperoxidase"/>
    <property type="match status" value="2"/>
</dbReference>
<dbReference type="EMBL" id="JACVDC010000018">
    <property type="protein sequence ID" value="MBC9795951.1"/>
    <property type="molecule type" value="Genomic_DNA"/>
</dbReference>
<dbReference type="Pfam" id="PF01569">
    <property type="entry name" value="PAP2"/>
    <property type="match status" value="1"/>
</dbReference>
<dbReference type="PANTHER" id="PTHR14969:SF13">
    <property type="entry name" value="AT30094P"/>
    <property type="match status" value="1"/>
</dbReference>